<evidence type="ECO:0000259" key="7">
    <source>
        <dbReference type="Pfam" id="PF04082"/>
    </source>
</evidence>
<dbReference type="GO" id="GO:0008270">
    <property type="term" value="F:zinc ion binding"/>
    <property type="evidence" value="ECO:0007669"/>
    <property type="project" value="InterPro"/>
</dbReference>
<evidence type="ECO:0000256" key="4">
    <source>
        <dbReference type="ARBA" id="ARBA00023163"/>
    </source>
</evidence>
<comment type="subcellular location">
    <subcellularLocation>
        <location evidence="1">Nucleus</location>
    </subcellularLocation>
</comment>
<dbReference type="GeneID" id="43602385"/>
<evidence type="ECO:0000256" key="6">
    <source>
        <dbReference type="SAM" id="MobiDB-lite"/>
    </source>
</evidence>
<dbReference type="InterPro" id="IPR007219">
    <property type="entry name" value="XnlR_reg_dom"/>
</dbReference>
<keyword evidence="4" id="KW-0804">Transcription</keyword>
<protein>
    <recommendedName>
        <fullName evidence="7">Xylanolytic transcriptional activator regulatory domain-containing protein</fullName>
    </recommendedName>
</protein>
<feature type="region of interest" description="Disordered" evidence="6">
    <location>
        <begin position="19"/>
        <end position="53"/>
    </location>
</feature>
<dbReference type="STRING" id="2656787.A0A370TBB4"/>
<dbReference type="GO" id="GO:0006351">
    <property type="term" value="P:DNA-templated transcription"/>
    <property type="evidence" value="ECO:0007669"/>
    <property type="project" value="InterPro"/>
</dbReference>
<accession>A0A370TBB4</accession>
<gene>
    <name evidence="8" type="ORF">BP5553_09536</name>
</gene>
<proteinExistence type="predicted"/>
<organism evidence="8 9">
    <name type="scientific">Venustampulla echinocandica</name>
    <dbReference type="NCBI Taxonomy" id="2656787"/>
    <lineage>
        <taxon>Eukaryota</taxon>
        <taxon>Fungi</taxon>
        <taxon>Dikarya</taxon>
        <taxon>Ascomycota</taxon>
        <taxon>Pezizomycotina</taxon>
        <taxon>Leotiomycetes</taxon>
        <taxon>Helotiales</taxon>
        <taxon>Pleuroascaceae</taxon>
        <taxon>Venustampulla</taxon>
    </lineage>
</organism>
<name>A0A370TBB4_9HELO</name>
<keyword evidence="3" id="KW-0805">Transcription regulation</keyword>
<feature type="compositionally biased region" description="Low complexity" evidence="6">
    <location>
        <begin position="831"/>
        <end position="874"/>
    </location>
</feature>
<keyword evidence="9" id="KW-1185">Reference proteome</keyword>
<evidence type="ECO:0000256" key="2">
    <source>
        <dbReference type="ARBA" id="ARBA00022723"/>
    </source>
</evidence>
<dbReference type="CDD" id="cd12148">
    <property type="entry name" value="fungal_TF_MHR"/>
    <property type="match status" value="1"/>
</dbReference>
<feature type="domain" description="Xylanolytic transcriptional activator regulatory" evidence="7">
    <location>
        <begin position="311"/>
        <end position="498"/>
    </location>
</feature>
<dbReference type="Pfam" id="PF04082">
    <property type="entry name" value="Fungal_trans"/>
    <property type="match status" value="1"/>
</dbReference>
<dbReference type="GO" id="GO:0003677">
    <property type="term" value="F:DNA binding"/>
    <property type="evidence" value="ECO:0007669"/>
    <property type="project" value="InterPro"/>
</dbReference>
<dbReference type="RefSeq" id="XP_031865458.1">
    <property type="nucleotide sequence ID" value="XM_032018159.1"/>
</dbReference>
<evidence type="ECO:0000256" key="3">
    <source>
        <dbReference type="ARBA" id="ARBA00023015"/>
    </source>
</evidence>
<evidence type="ECO:0000256" key="1">
    <source>
        <dbReference type="ARBA" id="ARBA00004123"/>
    </source>
</evidence>
<dbReference type="EMBL" id="NPIC01000012">
    <property type="protein sequence ID" value="RDL31327.1"/>
    <property type="molecule type" value="Genomic_DNA"/>
</dbReference>
<sequence length="1003" mass="111960">MSLPETVVSWSMAHRGQFDGRLTERGNAGSGERASGEVKGRNDQPGLRDDRGERGCTCAIIQSTCTYGTRPHNITPSRFRRGGLIRRSKASKALPVPELRLSVAPTLPPFVRIPTTDPPTFRTSPRVQGMERAEAEHGLERAESNTRTSVSEEKDTPACCTCRYDQQKQKPGIKTGVIESLSRRLELLENLLLDGGGNPKAGPVPSDQPGCIYHASLLLAKELQVNVESSGKYLSSSEVAPKGPSRRNCLQDTEFVFSAGDQAPSSEQPSKKRKTNHERSEYNLLQRNWGNAEDSRPSLLPSGRVLNLVVDTFCSTVHPWIPFIHLDRFREQFNDAERRPDLEIILHAMIFATLRYLKDEETNMEQSEIACQVQLSRNVVMLTATDRLTTQNIQALIIVAFHDVGSGNISRAWPIIGSLTRTVEYLQLTVEADEMQQYSLSTPLALLDKPQDWTESENRRRIFWNVFLLDSWNTSLTSDDVRRRLPCDGGLWQHREEAVVTPYFGIWSKSAARIGNHIAYIPAHYPSPDHPVDTRSPNGIADFGSVDTSKLGAFAYHIEATESLSQVTSFFLQQKVDFRNRQEAGSWLTRFKELDLRLVHWKMFLPQKWKDSNISRDKAFINMDPNLTMAHITHNTSMILLHQHIAYPPREWAELIRLPSSCSAGTCESAAVETACISEKYLKYTDVGIVSSQFALCAFVAARVLLVHWQYYQTTLLPEFFSLLASLENMSKRWRGPHAPQQGFPSSTQDTVSDLDMAGQYRVYLQSLHRQCTSSPDFRMDTNLSGLLPPLVQSRTVESVTLSPSLTTSSAPRYQAKTSNGVQSQAKLDTPQRIQHSQSQPQTQPSYYVSPTPYTSSSIPAISSSSTAIQAHSPTLPLQNPLQSHPPAAENFAPSSHHRPAPSYYSTTDLQAPVSSVCASHNTPDLNGRIPNAHNPDSIISIPSSMNLGIVDENNTIDEHGIDSLTQMSNLLLGQQFLEMDRVITFEETDFTIEMNLEAWGGS</sequence>
<dbReference type="OrthoDB" id="4456959at2759"/>
<dbReference type="PANTHER" id="PTHR47338:SF23">
    <property type="entry name" value="ZN(II)2CYS6 TRANSCRIPTION FACTOR (EUROFUNG)"/>
    <property type="match status" value="1"/>
</dbReference>
<evidence type="ECO:0000313" key="9">
    <source>
        <dbReference type="Proteomes" id="UP000254866"/>
    </source>
</evidence>
<feature type="compositionally biased region" description="Polar residues" evidence="6">
    <location>
        <begin position="816"/>
        <end position="827"/>
    </location>
</feature>
<keyword evidence="2" id="KW-0479">Metal-binding</keyword>
<dbReference type="GO" id="GO:0005634">
    <property type="term" value="C:nucleus"/>
    <property type="evidence" value="ECO:0007669"/>
    <property type="project" value="UniProtKB-SubCell"/>
</dbReference>
<feature type="region of interest" description="Disordered" evidence="6">
    <location>
        <begin position="802"/>
        <end position="907"/>
    </location>
</feature>
<dbReference type="InterPro" id="IPR050815">
    <property type="entry name" value="TF_fung"/>
</dbReference>
<evidence type="ECO:0000313" key="8">
    <source>
        <dbReference type="EMBL" id="RDL31327.1"/>
    </source>
</evidence>
<feature type="region of interest" description="Disordered" evidence="6">
    <location>
        <begin position="260"/>
        <end position="279"/>
    </location>
</feature>
<keyword evidence="5" id="KW-0539">Nucleus</keyword>
<evidence type="ECO:0000256" key="5">
    <source>
        <dbReference type="ARBA" id="ARBA00023242"/>
    </source>
</evidence>
<dbReference type="AlphaFoldDB" id="A0A370TBB4"/>
<dbReference type="PANTHER" id="PTHR47338">
    <property type="entry name" value="ZN(II)2CYS6 TRANSCRIPTION FACTOR (EUROFUNG)-RELATED"/>
    <property type="match status" value="1"/>
</dbReference>
<dbReference type="Proteomes" id="UP000254866">
    <property type="component" value="Unassembled WGS sequence"/>
</dbReference>
<reference evidence="8 9" key="1">
    <citation type="journal article" date="2018" name="IMA Fungus">
        <title>IMA Genome-F 9: Draft genome sequence of Annulohypoxylon stygium, Aspergillus mulundensis, Berkeleyomyces basicola (syn. Thielaviopsis basicola), Ceratocystis smalleyi, two Cercospora beticola strains, Coleophoma cylindrospora, Fusarium fracticaudum, Phialophora cf. hyalina, and Morchella septimelata.</title>
        <authorList>
            <person name="Wingfield B.D."/>
            <person name="Bills G.F."/>
            <person name="Dong Y."/>
            <person name="Huang W."/>
            <person name="Nel W.J."/>
            <person name="Swalarsk-Parry B.S."/>
            <person name="Vaghefi N."/>
            <person name="Wilken P.M."/>
            <person name="An Z."/>
            <person name="de Beer Z.W."/>
            <person name="De Vos L."/>
            <person name="Chen L."/>
            <person name="Duong T.A."/>
            <person name="Gao Y."/>
            <person name="Hammerbacher A."/>
            <person name="Kikkert J.R."/>
            <person name="Li Y."/>
            <person name="Li H."/>
            <person name="Li K."/>
            <person name="Li Q."/>
            <person name="Liu X."/>
            <person name="Ma X."/>
            <person name="Naidoo K."/>
            <person name="Pethybridge S.J."/>
            <person name="Sun J."/>
            <person name="Steenkamp E.T."/>
            <person name="van der Nest M.A."/>
            <person name="van Wyk S."/>
            <person name="Wingfield M.J."/>
            <person name="Xiong C."/>
            <person name="Yue Q."/>
            <person name="Zhang X."/>
        </authorList>
    </citation>
    <scope>NUCLEOTIDE SEQUENCE [LARGE SCALE GENOMIC DNA]</scope>
    <source>
        <strain evidence="8 9">BP 5553</strain>
    </source>
</reference>
<feature type="compositionally biased region" description="Basic and acidic residues" evidence="6">
    <location>
        <begin position="34"/>
        <end position="53"/>
    </location>
</feature>
<dbReference type="GO" id="GO:0000981">
    <property type="term" value="F:DNA-binding transcription factor activity, RNA polymerase II-specific"/>
    <property type="evidence" value="ECO:0007669"/>
    <property type="project" value="InterPro"/>
</dbReference>
<comment type="caution">
    <text evidence="8">The sequence shown here is derived from an EMBL/GenBank/DDBJ whole genome shotgun (WGS) entry which is preliminary data.</text>
</comment>